<evidence type="ECO:0000313" key="2">
    <source>
        <dbReference type="EMBL" id="KII83749.1"/>
    </source>
</evidence>
<protein>
    <submittedName>
        <fullName evidence="2">Uncharacterized protein</fullName>
    </submittedName>
</protein>
<proteinExistence type="predicted"/>
<feature type="region of interest" description="Disordered" evidence="1">
    <location>
        <begin position="768"/>
        <end position="812"/>
    </location>
</feature>
<feature type="compositionally biased region" description="Low complexity" evidence="1">
    <location>
        <begin position="338"/>
        <end position="356"/>
    </location>
</feature>
<feature type="compositionally biased region" description="Low complexity" evidence="1">
    <location>
        <begin position="245"/>
        <end position="255"/>
    </location>
</feature>
<dbReference type="OrthoDB" id="3024024at2759"/>
<dbReference type="AlphaFoldDB" id="A0A0C9T3C4"/>
<dbReference type="EMBL" id="KN832574">
    <property type="protein sequence ID" value="KII83749.1"/>
    <property type="molecule type" value="Genomic_DNA"/>
</dbReference>
<evidence type="ECO:0000256" key="1">
    <source>
        <dbReference type="SAM" id="MobiDB-lite"/>
    </source>
</evidence>
<dbReference type="Proteomes" id="UP000053263">
    <property type="component" value="Unassembled WGS sequence"/>
</dbReference>
<accession>A0A0C9T3C4</accession>
<feature type="compositionally biased region" description="Basic and acidic residues" evidence="1">
    <location>
        <begin position="499"/>
        <end position="516"/>
    </location>
</feature>
<feature type="region of interest" description="Disordered" evidence="1">
    <location>
        <begin position="494"/>
        <end position="553"/>
    </location>
</feature>
<feature type="compositionally biased region" description="Basic residues" evidence="1">
    <location>
        <begin position="296"/>
        <end position="305"/>
    </location>
</feature>
<feature type="compositionally biased region" description="Pro residues" evidence="1">
    <location>
        <begin position="12"/>
        <end position="27"/>
    </location>
</feature>
<feature type="compositionally biased region" description="Low complexity" evidence="1">
    <location>
        <begin position="1"/>
        <end position="11"/>
    </location>
</feature>
<feature type="region of interest" description="Disordered" evidence="1">
    <location>
        <begin position="106"/>
        <end position="159"/>
    </location>
</feature>
<reference evidence="2 3" key="1">
    <citation type="submission" date="2014-06" db="EMBL/GenBank/DDBJ databases">
        <title>Evolutionary Origins and Diversification of the Mycorrhizal Mutualists.</title>
        <authorList>
            <consortium name="DOE Joint Genome Institute"/>
            <consortium name="Mycorrhizal Genomics Consortium"/>
            <person name="Kohler A."/>
            <person name="Kuo A."/>
            <person name="Nagy L.G."/>
            <person name="Floudas D."/>
            <person name="Copeland A."/>
            <person name="Barry K.W."/>
            <person name="Cichocki N."/>
            <person name="Veneault-Fourrey C."/>
            <person name="LaButti K."/>
            <person name="Lindquist E.A."/>
            <person name="Lipzen A."/>
            <person name="Lundell T."/>
            <person name="Morin E."/>
            <person name="Murat C."/>
            <person name="Riley R."/>
            <person name="Ohm R."/>
            <person name="Sun H."/>
            <person name="Tunlid A."/>
            <person name="Henrissat B."/>
            <person name="Grigoriev I.V."/>
            <person name="Hibbett D.S."/>
            <person name="Martin F."/>
        </authorList>
    </citation>
    <scope>NUCLEOTIDE SEQUENCE [LARGE SCALE GENOMIC DNA]</scope>
    <source>
        <strain evidence="2 3">FD-325 SS-3</strain>
    </source>
</reference>
<organism evidence="2 3">
    <name type="scientific">Plicaturopsis crispa FD-325 SS-3</name>
    <dbReference type="NCBI Taxonomy" id="944288"/>
    <lineage>
        <taxon>Eukaryota</taxon>
        <taxon>Fungi</taxon>
        <taxon>Dikarya</taxon>
        <taxon>Basidiomycota</taxon>
        <taxon>Agaricomycotina</taxon>
        <taxon>Agaricomycetes</taxon>
        <taxon>Agaricomycetidae</taxon>
        <taxon>Amylocorticiales</taxon>
        <taxon>Amylocorticiaceae</taxon>
        <taxon>Plicatura</taxon>
        <taxon>Plicaturopsis crispa</taxon>
    </lineage>
</organism>
<name>A0A0C9T3C4_PLICR</name>
<dbReference type="HOGENOM" id="CLU_347521_0_0_1"/>
<sequence length="812" mass="87528">MSHPPTYNGPAGAPPAPTAAPAPPPAQPYDHQSYPAAPPMNQPYDAPSYAQPQPPPMPYGQYPPYWNMQWPPAHPGAFPGGTPTPTPYYGGAAYGYYPNAPSVPAPPATTPAADTVMCEQSPPPGRGIADSTHATEAALLDAARNSRGRPAETSATAALEERIREQEARMAAYEESRTRILAERDAAIARARQLDDRVLELSSRIDRLEDDALRSHRPAPYPPHTPAHRAPSLPRPSDRAPSPPRAASTSRPSEAGPTRTSSSYRAPDTGRTGSSYRPTDQRWSKPAGDDGWQTATHKRDKKGKGREREYDHYSPPPRRSPPPHPPTHSAAPPPPAARLPQTASTAGPSAGPAAPTFPMSSKQRERMAGAAQRGSNPYGSDDDNDDDSGSHSSDDERKMSSAQKERSRHDGAQWRKNSKGPSPKAIMPSNSNLGPWAGYPMLVEQDAQNLYECADEGDAAARLLYNYYRAVIQDSSNPRNAALKWVARRTLAGNGTSRRARDARARTERRQRESSDHPPSMPPDEDTRMGGDETDGAVPMDQDADPAPAPTPPATTAVDVRALNAGQLHGYYSNVSPADWPLGLRAEPDLPPLPRAPGNRLNPRIADVNAIHILRGLSPPGSHSGTNDQAFQHAQFRQLSVNLFSIPGLFSRIATIGQYNWSAQPPRTYPFSVHNATFAHVVFWFSMHGVWDGLPLLAQVESFALSRRNERAGRATDDHSPFADFPQNVEAALESLRGVDISDAAMRAEFMVWLPPNLMTPAVAALPSTSAQPAPPFTPSSDQIAEQTALAASIPAPPSTDGSHTTPPPSPR</sequence>
<feature type="region of interest" description="Disordered" evidence="1">
    <location>
        <begin position="206"/>
        <end position="431"/>
    </location>
</feature>
<feature type="compositionally biased region" description="Low complexity" evidence="1">
    <location>
        <begin position="42"/>
        <end position="51"/>
    </location>
</feature>
<evidence type="ECO:0000313" key="3">
    <source>
        <dbReference type="Proteomes" id="UP000053263"/>
    </source>
</evidence>
<feature type="region of interest" description="Disordered" evidence="1">
    <location>
        <begin position="1"/>
        <end position="62"/>
    </location>
</feature>
<feature type="compositionally biased region" description="Basic and acidic residues" evidence="1">
    <location>
        <begin position="388"/>
        <end position="413"/>
    </location>
</feature>
<gene>
    <name evidence="2" type="ORF">PLICRDRAFT_32735</name>
</gene>
<feature type="compositionally biased region" description="Pro residues" evidence="1">
    <location>
        <begin position="314"/>
        <end position="337"/>
    </location>
</feature>
<keyword evidence="3" id="KW-1185">Reference proteome</keyword>